<evidence type="ECO:0000313" key="2">
    <source>
        <dbReference type="Proteomes" id="UP000464178"/>
    </source>
</evidence>
<dbReference type="Gene3D" id="1.25.10.10">
    <property type="entry name" value="Leucine-rich Repeat Variant"/>
    <property type="match status" value="1"/>
</dbReference>
<name>A0A6P2D2H5_9BACT</name>
<evidence type="ECO:0008006" key="3">
    <source>
        <dbReference type="Google" id="ProtNLM"/>
    </source>
</evidence>
<dbReference type="EMBL" id="LR593886">
    <property type="protein sequence ID" value="VTR95528.1"/>
    <property type="molecule type" value="Genomic_DNA"/>
</dbReference>
<dbReference type="Pfam" id="PF13646">
    <property type="entry name" value="HEAT_2"/>
    <property type="match status" value="1"/>
</dbReference>
<sequence length="176" mass="18571">MGSARFVKAMCAVALFNGAFYLCIKEEALAGEKDDLAKKYTEQLRKSKDVKARVTALQELGTLAQIKKSLAADALPDIYKATEDKDAGIRAAAAETLGKADEPYDKVGSVLVKLLKDDKDESVKIAAAKGLASMGTAAKEALPAVRDVVKANAGDKKSKLGLAAKDALKSINGTRK</sequence>
<organism evidence="1 2">
    <name type="scientific">Gemmata massiliana</name>
    <dbReference type="NCBI Taxonomy" id="1210884"/>
    <lineage>
        <taxon>Bacteria</taxon>
        <taxon>Pseudomonadati</taxon>
        <taxon>Planctomycetota</taxon>
        <taxon>Planctomycetia</taxon>
        <taxon>Gemmatales</taxon>
        <taxon>Gemmataceae</taxon>
        <taxon>Gemmata</taxon>
    </lineage>
</organism>
<protein>
    <recommendedName>
        <fullName evidence="3">HEAT repeat domain-containing protein</fullName>
    </recommendedName>
</protein>
<dbReference type="InterPro" id="IPR016024">
    <property type="entry name" value="ARM-type_fold"/>
</dbReference>
<keyword evidence="2" id="KW-1185">Reference proteome</keyword>
<dbReference type="GO" id="GO:0016829">
    <property type="term" value="F:lyase activity"/>
    <property type="evidence" value="ECO:0007669"/>
    <property type="project" value="UniProtKB-KW"/>
</dbReference>
<reference evidence="1 2" key="1">
    <citation type="submission" date="2019-05" db="EMBL/GenBank/DDBJ databases">
        <authorList>
            <consortium name="Science for Life Laboratories"/>
        </authorList>
    </citation>
    <scope>NUCLEOTIDE SEQUENCE [LARGE SCALE GENOMIC DNA]</scope>
    <source>
        <strain evidence="1">Soil9</strain>
    </source>
</reference>
<keyword evidence="1" id="KW-0456">Lyase</keyword>
<dbReference type="AlphaFoldDB" id="A0A6P2D2H5"/>
<dbReference type="InterPro" id="IPR011989">
    <property type="entry name" value="ARM-like"/>
</dbReference>
<proteinExistence type="predicted"/>
<dbReference type="RefSeq" id="WP_162669932.1">
    <property type="nucleotide sequence ID" value="NZ_LR593886.1"/>
</dbReference>
<dbReference type="Proteomes" id="UP000464178">
    <property type="component" value="Chromosome"/>
</dbReference>
<accession>A0A6P2D2H5</accession>
<evidence type="ECO:0000313" key="1">
    <source>
        <dbReference type="EMBL" id="VTR95528.1"/>
    </source>
</evidence>
<dbReference type="KEGG" id="gms:SOIL9_21860"/>
<dbReference type="SUPFAM" id="SSF48371">
    <property type="entry name" value="ARM repeat"/>
    <property type="match status" value="1"/>
</dbReference>
<gene>
    <name evidence="1" type="ORF">SOIL9_21860</name>
</gene>